<sequence length="79" mass="8664">MTRAKSKAPIHKPAFEVDDILRFAEGENGAGEGKGAPRTTLTLTLKTEVCELLQAEAARKEKSVDRIVERLVAKHLGKH</sequence>
<reference evidence="1" key="1">
    <citation type="submission" date="2020-12" db="EMBL/GenBank/DDBJ databases">
        <title>Geomonas sp. Red875, isolated from river sediment.</title>
        <authorList>
            <person name="Xu Z."/>
            <person name="Zhang Z."/>
            <person name="Masuda Y."/>
            <person name="Itoh H."/>
            <person name="Senoo K."/>
        </authorList>
    </citation>
    <scope>NUCLEOTIDE SEQUENCE</scope>
    <source>
        <strain evidence="1">Red875</strain>
    </source>
</reference>
<keyword evidence="2" id="KW-1185">Reference proteome</keyword>
<protein>
    <submittedName>
        <fullName evidence="1">Uncharacterized protein</fullName>
    </submittedName>
</protein>
<dbReference type="Proteomes" id="UP000636888">
    <property type="component" value="Unassembled WGS sequence"/>
</dbReference>
<evidence type="ECO:0000313" key="1">
    <source>
        <dbReference type="EMBL" id="MBJ6724308.1"/>
    </source>
</evidence>
<proteinExistence type="predicted"/>
<accession>A0A8J7IMX1</accession>
<dbReference type="RefSeq" id="WP_199383143.1">
    <property type="nucleotide sequence ID" value="NZ_JAEMHM010000004.1"/>
</dbReference>
<name>A0A8J7IMX1_9BACT</name>
<gene>
    <name evidence="1" type="ORF">JFN93_06285</name>
</gene>
<comment type="caution">
    <text evidence="1">The sequence shown here is derived from an EMBL/GenBank/DDBJ whole genome shotgun (WGS) entry which is preliminary data.</text>
</comment>
<dbReference type="EMBL" id="JAEMHM010000004">
    <property type="protein sequence ID" value="MBJ6724308.1"/>
    <property type="molecule type" value="Genomic_DNA"/>
</dbReference>
<organism evidence="1 2">
    <name type="scientific">Geomesophilobacter sediminis</name>
    <dbReference type="NCBI Taxonomy" id="2798584"/>
    <lineage>
        <taxon>Bacteria</taxon>
        <taxon>Pseudomonadati</taxon>
        <taxon>Thermodesulfobacteriota</taxon>
        <taxon>Desulfuromonadia</taxon>
        <taxon>Geobacterales</taxon>
        <taxon>Geobacteraceae</taxon>
        <taxon>Geomesophilobacter</taxon>
    </lineage>
</organism>
<evidence type="ECO:0000313" key="2">
    <source>
        <dbReference type="Proteomes" id="UP000636888"/>
    </source>
</evidence>
<dbReference type="AlphaFoldDB" id="A0A8J7IMX1"/>